<evidence type="ECO:0000313" key="1">
    <source>
        <dbReference type="EMBL" id="CEG47837.1"/>
    </source>
</evidence>
<name>A0A0P1B387_PLAHL</name>
<proteinExistence type="predicted"/>
<keyword evidence="2" id="KW-1185">Reference proteome</keyword>
<accession>A0A0P1B387</accession>
<organism evidence="1 2">
    <name type="scientific">Plasmopara halstedii</name>
    <name type="common">Downy mildew of sunflower</name>
    <dbReference type="NCBI Taxonomy" id="4781"/>
    <lineage>
        <taxon>Eukaryota</taxon>
        <taxon>Sar</taxon>
        <taxon>Stramenopiles</taxon>
        <taxon>Oomycota</taxon>
        <taxon>Peronosporomycetes</taxon>
        <taxon>Peronosporales</taxon>
        <taxon>Peronosporaceae</taxon>
        <taxon>Plasmopara</taxon>
    </lineage>
</organism>
<evidence type="ECO:0000313" key="2">
    <source>
        <dbReference type="Proteomes" id="UP000054928"/>
    </source>
</evidence>
<dbReference type="RefSeq" id="XP_024584206.1">
    <property type="nucleotide sequence ID" value="XM_024718848.2"/>
</dbReference>
<dbReference type="AlphaFoldDB" id="A0A0P1B387"/>
<dbReference type="GeneID" id="36410117"/>
<sequence>MYDSETKKAIQMYSQRYRLFWAVRVKAKQDESTPSRDHPATNILLHLRMLKLIKTHTADDQINKQVLAPSSEPVILKVDFSLANEDFGAPSIIQ</sequence>
<reference evidence="2" key="1">
    <citation type="submission" date="2014-09" db="EMBL/GenBank/DDBJ databases">
        <authorList>
            <person name="Sharma Rahul"/>
            <person name="Thines Marco"/>
        </authorList>
    </citation>
    <scope>NUCLEOTIDE SEQUENCE [LARGE SCALE GENOMIC DNA]</scope>
</reference>
<protein>
    <submittedName>
        <fullName evidence="1">Uncharacterized protein</fullName>
    </submittedName>
</protein>
<dbReference type="EMBL" id="CCYD01002864">
    <property type="protein sequence ID" value="CEG47837.1"/>
    <property type="molecule type" value="Genomic_DNA"/>
</dbReference>
<dbReference type="Proteomes" id="UP000054928">
    <property type="component" value="Unassembled WGS sequence"/>
</dbReference>